<accession>A0A0N7LBD8</accession>
<reference evidence="2 3" key="1">
    <citation type="submission" date="2014-09" db="EMBL/GenBank/DDBJ databases">
        <authorList>
            <person name="Magalhaes I.L.F."/>
            <person name="Oliveira U."/>
            <person name="Santos F.R."/>
            <person name="Vidigal T.H.D.A."/>
            <person name="Brescovit A.D."/>
            <person name="Santos A.J."/>
        </authorList>
    </citation>
    <scope>NUCLEOTIDE SEQUENCE [LARGE SCALE GENOMIC DNA]</scope>
</reference>
<organism evidence="2 3">
    <name type="scientific">Ceraceosorus bombacis</name>
    <dbReference type="NCBI Taxonomy" id="401625"/>
    <lineage>
        <taxon>Eukaryota</taxon>
        <taxon>Fungi</taxon>
        <taxon>Dikarya</taxon>
        <taxon>Basidiomycota</taxon>
        <taxon>Ustilaginomycotina</taxon>
        <taxon>Exobasidiomycetes</taxon>
        <taxon>Ceraceosorales</taxon>
        <taxon>Ceraceosoraceae</taxon>
        <taxon>Ceraceosorus</taxon>
    </lineage>
</organism>
<proteinExistence type="predicted"/>
<dbReference type="EMBL" id="CCYA01000277">
    <property type="protein sequence ID" value="CEH19106.1"/>
    <property type="molecule type" value="Genomic_DNA"/>
</dbReference>
<name>A0A0N7LBD8_9BASI</name>
<evidence type="ECO:0000313" key="3">
    <source>
        <dbReference type="Proteomes" id="UP000054845"/>
    </source>
</evidence>
<dbReference type="Proteomes" id="UP000054845">
    <property type="component" value="Unassembled WGS sequence"/>
</dbReference>
<evidence type="ECO:0000313" key="2">
    <source>
        <dbReference type="EMBL" id="CEH19106.1"/>
    </source>
</evidence>
<keyword evidence="3" id="KW-1185">Reference proteome</keyword>
<protein>
    <recommendedName>
        <fullName evidence="4">Secreted protein</fullName>
    </recommendedName>
</protein>
<evidence type="ECO:0008006" key="4">
    <source>
        <dbReference type="Google" id="ProtNLM"/>
    </source>
</evidence>
<keyword evidence="1" id="KW-0732">Signal</keyword>
<sequence length="99" mass="10071">MDLEANAAVCRALAALLLAALRLRVRGEGCCNAVPPTSPTYSSASPSPGNFNLLLLPLKDNKGSNPPKVLDLRIAAELVLADAEASAACEACGLAVADP</sequence>
<evidence type="ECO:0000256" key="1">
    <source>
        <dbReference type="SAM" id="SignalP"/>
    </source>
</evidence>
<dbReference type="AlphaFoldDB" id="A0A0N7LBD8"/>
<feature type="signal peptide" evidence="1">
    <location>
        <begin position="1"/>
        <end position="27"/>
    </location>
</feature>
<feature type="chain" id="PRO_5006015239" description="Secreted protein" evidence="1">
    <location>
        <begin position="28"/>
        <end position="99"/>
    </location>
</feature>